<keyword evidence="2" id="KW-0175">Coiled coil</keyword>
<evidence type="ECO:0000256" key="1">
    <source>
        <dbReference type="ARBA" id="ARBA00005474"/>
    </source>
</evidence>
<name>A0A833QWC1_9POAL</name>
<reference evidence="4" key="1">
    <citation type="submission" date="2020-01" db="EMBL/GenBank/DDBJ databases">
        <title>Genome sequence of Kobresia littledalei, the first chromosome-level genome in the family Cyperaceae.</title>
        <authorList>
            <person name="Qu G."/>
        </authorList>
    </citation>
    <scope>NUCLEOTIDE SEQUENCE</scope>
    <source>
        <strain evidence="4">C.B.Clarke</strain>
        <tissue evidence="4">Leaf</tissue>
    </source>
</reference>
<dbReference type="GO" id="GO:0045893">
    <property type="term" value="P:positive regulation of DNA-templated transcription"/>
    <property type="evidence" value="ECO:0007669"/>
    <property type="project" value="TreeGrafter"/>
</dbReference>
<dbReference type="AlphaFoldDB" id="A0A833QWC1"/>
<dbReference type="Proteomes" id="UP000623129">
    <property type="component" value="Unassembled WGS sequence"/>
</dbReference>
<sequence length="198" mass="21710">MTGFGSPCGACKFLRRKCARGCVFAPYFCHEQGATHFAAIHKVFGASNVSKLLMHLPVADRPEAAVTISYEAQARLQDPIYGCVSHIFALQQQVMNLQAQVATLKAQQAQEQETFQTPNQAINGGSTSAIHSPPFNGDDLNNSYNNLLFDSNFVQSMQQFNHDSATVDAPTCIEQGLVYRDGVLEELQSVAYGYFHGQ</sequence>
<dbReference type="GO" id="GO:0009755">
    <property type="term" value="P:hormone-mediated signaling pathway"/>
    <property type="evidence" value="ECO:0007669"/>
    <property type="project" value="TreeGrafter"/>
</dbReference>
<organism evidence="4 5">
    <name type="scientific">Carex littledalei</name>
    <dbReference type="NCBI Taxonomy" id="544730"/>
    <lineage>
        <taxon>Eukaryota</taxon>
        <taxon>Viridiplantae</taxon>
        <taxon>Streptophyta</taxon>
        <taxon>Embryophyta</taxon>
        <taxon>Tracheophyta</taxon>
        <taxon>Spermatophyta</taxon>
        <taxon>Magnoliopsida</taxon>
        <taxon>Liliopsida</taxon>
        <taxon>Poales</taxon>
        <taxon>Cyperaceae</taxon>
        <taxon>Cyperoideae</taxon>
        <taxon>Cariceae</taxon>
        <taxon>Carex</taxon>
        <taxon>Carex subgen. Euthyceras</taxon>
    </lineage>
</organism>
<dbReference type="GO" id="GO:0005634">
    <property type="term" value="C:nucleus"/>
    <property type="evidence" value="ECO:0007669"/>
    <property type="project" value="TreeGrafter"/>
</dbReference>
<keyword evidence="5" id="KW-1185">Reference proteome</keyword>
<comment type="caution">
    <text evidence="4">The sequence shown here is derived from an EMBL/GenBank/DDBJ whole genome shotgun (WGS) entry which is preliminary data.</text>
</comment>
<evidence type="ECO:0000313" key="5">
    <source>
        <dbReference type="Proteomes" id="UP000623129"/>
    </source>
</evidence>
<gene>
    <name evidence="4" type="ORF">FCM35_KLT06843</name>
</gene>
<dbReference type="EMBL" id="SWLB01000016">
    <property type="protein sequence ID" value="KAF3328237.1"/>
    <property type="molecule type" value="Genomic_DNA"/>
</dbReference>
<dbReference type="PANTHER" id="PTHR31529:SF26">
    <property type="entry name" value="LOB DOMAIN-CONTAINING PROTEIN CRL1"/>
    <property type="match status" value="1"/>
</dbReference>
<evidence type="ECO:0000256" key="2">
    <source>
        <dbReference type="SAM" id="Coils"/>
    </source>
</evidence>
<dbReference type="PROSITE" id="PS50891">
    <property type="entry name" value="LOB"/>
    <property type="match status" value="1"/>
</dbReference>
<dbReference type="InterPro" id="IPR004883">
    <property type="entry name" value="LOB"/>
</dbReference>
<dbReference type="OrthoDB" id="668748at2759"/>
<feature type="coiled-coil region" evidence="2">
    <location>
        <begin position="87"/>
        <end position="114"/>
    </location>
</feature>
<evidence type="ECO:0000313" key="4">
    <source>
        <dbReference type="EMBL" id="KAF3328237.1"/>
    </source>
</evidence>
<dbReference type="PANTHER" id="PTHR31529">
    <property type="entry name" value="LOB DOMAIN CONTAINING PROTEIN"/>
    <property type="match status" value="1"/>
</dbReference>
<comment type="similarity">
    <text evidence="1">Belongs to the LOB domain-containing protein family.</text>
</comment>
<accession>A0A833QWC1</accession>
<dbReference type="Pfam" id="PF03195">
    <property type="entry name" value="LOB"/>
    <property type="match status" value="1"/>
</dbReference>
<proteinExistence type="inferred from homology"/>
<feature type="domain" description="LOB" evidence="3">
    <location>
        <begin position="6"/>
        <end position="108"/>
    </location>
</feature>
<protein>
    <submittedName>
        <fullName evidence="4">LOB domain-containing protein 29</fullName>
    </submittedName>
</protein>
<evidence type="ECO:0000259" key="3">
    <source>
        <dbReference type="PROSITE" id="PS50891"/>
    </source>
</evidence>